<feature type="compositionally biased region" description="Polar residues" evidence="1">
    <location>
        <begin position="151"/>
        <end position="160"/>
    </location>
</feature>
<feature type="compositionally biased region" description="Acidic residues" evidence="1">
    <location>
        <begin position="1464"/>
        <end position="1484"/>
    </location>
</feature>
<feature type="region of interest" description="Disordered" evidence="1">
    <location>
        <begin position="1385"/>
        <end position="1419"/>
    </location>
</feature>
<feature type="region of interest" description="Disordered" evidence="1">
    <location>
        <begin position="87"/>
        <end position="123"/>
    </location>
</feature>
<evidence type="ECO:0000313" key="3">
    <source>
        <dbReference type="Proteomes" id="UP000752696"/>
    </source>
</evidence>
<feature type="compositionally biased region" description="Basic and acidic residues" evidence="1">
    <location>
        <begin position="933"/>
        <end position="948"/>
    </location>
</feature>
<feature type="compositionally biased region" description="Polar residues" evidence="1">
    <location>
        <begin position="965"/>
        <end position="974"/>
    </location>
</feature>
<accession>A0A6V7HC56</accession>
<feature type="region of interest" description="Disordered" evidence="1">
    <location>
        <begin position="852"/>
        <end position="1060"/>
    </location>
</feature>
<feature type="compositionally biased region" description="Basic and acidic residues" evidence="1">
    <location>
        <begin position="331"/>
        <end position="342"/>
    </location>
</feature>
<feature type="compositionally biased region" description="Basic and acidic residues" evidence="1">
    <location>
        <begin position="1153"/>
        <end position="1167"/>
    </location>
</feature>
<name>A0A6V7HC56_9HYME</name>
<protein>
    <submittedName>
        <fullName evidence="2">Uncharacterized protein</fullName>
    </submittedName>
</protein>
<feature type="region of interest" description="Disordered" evidence="1">
    <location>
        <begin position="1117"/>
        <end position="1178"/>
    </location>
</feature>
<feature type="compositionally biased region" description="Basic and acidic residues" evidence="1">
    <location>
        <begin position="100"/>
        <end position="115"/>
    </location>
</feature>
<feature type="compositionally biased region" description="Basic and acidic residues" evidence="1">
    <location>
        <begin position="1508"/>
        <end position="1517"/>
    </location>
</feature>
<gene>
    <name evidence="2" type="ORF">MHI_LOCUS752117</name>
</gene>
<feature type="compositionally biased region" description="Low complexity" evidence="1">
    <location>
        <begin position="798"/>
        <end position="807"/>
    </location>
</feature>
<feature type="region of interest" description="Disordered" evidence="1">
    <location>
        <begin position="703"/>
        <end position="744"/>
    </location>
</feature>
<feature type="compositionally biased region" description="Polar residues" evidence="1">
    <location>
        <begin position="1168"/>
        <end position="1178"/>
    </location>
</feature>
<comment type="caution">
    <text evidence="2">The sequence shown here is derived from an EMBL/GenBank/DDBJ whole genome shotgun (WGS) entry which is preliminary data.</text>
</comment>
<feature type="region of interest" description="Disordered" evidence="1">
    <location>
        <begin position="151"/>
        <end position="173"/>
    </location>
</feature>
<feature type="compositionally biased region" description="Basic and acidic residues" evidence="1">
    <location>
        <begin position="495"/>
        <end position="513"/>
    </location>
</feature>
<dbReference type="Proteomes" id="UP000752696">
    <property type="component" value="Unassembled WGS sequence"/>
</dbReference>
<feature type="compositionally biased region" description="Polar residues" evidence="1">
    <location>
        <begin position="1139"/>
        <end position="1150"/>
    </location>
</feature>
<organism evidence="2 3">
    <name type="scientific">Heterotrigona itama</name>
    <dbReference type="NCBI Taxonomy" id="395501"/>
    <lineage>
        <taxon>Eukaryota</taxon>
        <taxon>Metazoa</taxon>
        <taxon>Ecdysozoa</taxon>
        <taxon>Arthropoda</taxon>
        <taxon>Hexapoda</taxon>
        <taxon>Insecta</taxon>
        <taxon>Pterygota</taxon>
        <taxon>Neoptera</taxon>
        <taxon>Endopterygota</taxon>
        <taxon>Hymenoptera</taxon>
        <taxon>Apocrita</taxon>
        <taxon>Aculeata</taxon>
        <taxon>Apoidea</taxon>
        <taxon>Anthophila</taxon>
        <taxon>Apidae</taxon>
        <taxon>Heterotrigona</taxon>
    </lineage>
</organism>
<dbReference type="EMBL" id="CAJDYZ010010241">
    <property type="protein sequence ID" value="CAD1477787.1"/>
    <property type="molecule type" value="Genomic_DNA"/>
</dbReference>
<feature type="region of interest" description="Disordered" evidence="1">
    <location>
        <begin position="667"/>
        <end position="691"/>
    </location>
</feature>
<dbReference type="OrthoDB" id="7616467at2759"/>
<feature type="compositionally biased region" description="Basic and acidic residues" evidence="1">
    <location>
        <begin position="1120"/>
        <end position="1138"/>
    </location>
</feature>
<feature type="compositionally biased region" description="Basic and acidic residues" evidence="1">
    <location>
        <begin position="448"/>
        <end position="466"/>
    </location>
</feature>
<feature type="compositionally biased region" description="Basic and acidic residues" evidence="1">
    <location>
        <begin position="567"/>
        <end position="594"/>
    </location>
</feature>
<evidence type="ECO:0000256" key="1">
    <source>
        <dbReference type="SAM" id="MobiDB-lite"/>
    </source>
</evidence>
<feature type="compositionally biased region" description="Basic and acidic residues" evidence="1">
    <location>
        <begin position="771"/>
        <end position="792"/>
    </location>
</feature>
<feature type="compositionally biased region" description="Basic and acidic residues" evidence="1">
    <location>
        <begin position="522"/>
        <end position="532"/>
    </location>
</feature>
<feature type="region of interest" description="Disordered" evidence="1">
    <location>
        <begin position="1299"/>
        <end position="1325"/>
    </location>
</feature>
<feature type="compositionally biased region" description="Low complexity" evidence="1">
    <location>
        <begin position="1031"/>
        <end position="1042"/>
    </location>
</feature>
<feature type="non-terminal residue" evidence="2">
    <location>
        <position position="1"/>
    </location>
</feature>
<feature type="region of interest" description="Disordered" evidence="1">
    <location>
        <begin position="1453"/>
        <end position="1618"/>
    </location>
</feature>
<sequence length="1757" mass="199962">CDPSDCERVNFRDSKLTVLAEAREYAAKRSPTLSNLHRAMKTAVSTICPVDYRHRPSFLLSLILVIVFPILVSTNAQKTDHANAYVKKSEDNSELPKNLEQSKIKSSRDQRDKQSIKSTNENSPALNKFLDDVLKAQNDLRWIDQTVNSVNRGKNNQNANKLREKRGSDENYEDPLSQGLHFDNDILFKRDIDLDDVDTYQKGKERKEVHLFPMYDKETIDDQISKDWSNSRDLCSLSNWLNSNKNPRNEQDKSGDRWIHDYETNQKDRFSNTLNLENTINVRNQRNDAPSLESLKETILELKKSLNEGDKEQRENSKSVDPSSVEDDEREKEPRDKHRKDENDEVETNSGWREEKLNVREREQKDEDADEKNARPRAWRTKRTEVNNDDDGNPKLFRRAEFGPPYPEQTSLKELRDRERRSKGTPERTDEKRRLNDETPGEDNNSGIDEKNSIETSKARPGDSARGESSGLNNVQRTDTSKDYPGDTVNPDVSKVTRDENKDAERAVGDGERSNLNSAGDRLAEKKGKGESLEANSLRTFESRGIAASNQENIGSSKGELGVIEVFEPRQERTSEENERSFPRSGEQGRRSADDSGNIDILLKSENKNLVKFSNQAGENSQADGDRPPFALNVLDVRKKTLMENEEKPGSSVSTVVDVKIEKSRVDTPVQGACQRVGSERSERDEQEVPVGGEVLDFRTDKVKGDTPASASRVTMARNGDEKRLKNSARVDKGPSGQSGAERARGNWLGAAAREPMPVNVDQTAAEKCNDLGGKDEFTSGEGRFSDNKEKGLSNGAVRNVKSNVVNEKNEEGRNKKYKEIFIMTNGMDDRVMNDRYGQRRMLQYMEYSNDDVEDADASYSDKEEEENAQREDSSGKSNAPARRKERSAYSDKKKAKVNVLIKEKIKKKKKLTGRERRNPSVIEYYDYDDLDQQDRESSPTSEQERMKNNYQDENIIDSYAGHAESNQKCPQSTEEIKDEQEEAIQKEIKRKEKLKNKKPQQQFLSPAADTRNATRISKSPTRSTKVVEEQGSSGNQRSGSRLNEPAGRNEDKFLDSDTNEVIMDPEKYFLKMDANLDVIDDFLDDIQYLDEKKGKVSDSVKPLYEELKKIYDWNEDESRESKLRIKGDQRMYHESNDKPCSTEPSNDQIDPSEVRDDATETTEKIHSSQSQLDDPPNQIATTEISTLASSPNLLPLLLVHAGSGKSEIGERIYQSVSSGEREGPATAASANVSQSNYFALKSTDDMFKGGPEQGNSTGEKLRGPARAIETAREWQTQKVSGVRNEGAKGRDAVSWSLTDRGQYIDTDSQRSPYGDRKYPALPQSPERERVQNIDREKQTIVSSRDLHESFVEPVQWFDDFDKDARVRLARGLKTVDTDALVARPGSSATKHERSSVNGSIDRLRKMENGTSLKTEDSPALLVTYSRSSLDTRLSEGDSRYKREIVSPYDTYYEDEDRYSRDYEETDDDEDDLEFFNSYEDVDGENGQGLSSEENLERYDYDDDYEDVDLKSKEPRIGKKHRKKLSKKRKKKDRVGKSSENHGKRQGHRKKHSNDSKTKDRKNQKREKSASKSGSRRNVEKSKVTQNGGRNRSEEGEDCDDVEGEDTTNSDNDSEREKFTTLLITTDDMEDESQMDSALHGELAGKIVQQIFDQVQKNEELKVSLGPGLYQKHKTRDTAAAEKSYRETLNDDEIKNTKELLDRIMLLLNRLIFDEVQRKTCISLPSDLIEFLDWMLQVDTQQANSLEQVTNRSLEVT</sequence>
<feature type="compositionally biased region" description="Basic and acidic residues" evidence="1">
    <location>
        <begin position="719"/>
        <end position="733"/>
    </location>
</feature>
<feature type="region of interest" description="Disordered" evidence="1">
    <location>
        <begin position="305"/>
        <end position="601"/>
    </location>
</feature>
<feature type="compositionally biased region" description="Basic residues" evidence="1">
    <location>
        <begin position="1518"/>
        <end position="1534"/>
    </location>
</feature>
<feature type="compositionally biased region" description="Polar residues" evidence="1">
    <location>
        <begin position="1299"/>
        <end position="1312"/>
    </location>
</feature>
<keyword evidence="3" id="KW-1185">Reference proteome</keyword>
<feature type="compositionally biased region" description="Acidic residues" evidence="1">
    <location>
        <begin position="1595"/>
        <end position="1612"/>
    </location>
</feature>
<feature type="compositionally biased region" description="Polar residues" evidence="1">
    <location>
        <begin position="1012"/>
        <end position="1025"/>
    </location>
</feature>
<feature type="compositionally biased region" description="Basic and acidic residues" evidence="1">
    <location>
        <begin position="305"/>
        <end position="318"/>
    </location>
</feature>
<feature type="region of interest" description="Disordered" evidence="1">
    <location>
        <begin position="771"/>
        <end position="811"/>
    </location>
</feature>
<reference evidence="2" key="1">
    <citation type="submission" date="2020-07" db="EMBL/GenBank/DDBJ databases">
        <authorList>
            <person name="Nazaruddin N."/>
        </authorList>
    </citation>
    <scope>NUCLEOTIDE SEQUENCE</scope>
</reference>
<feature type="compositionally biased region" description="Basic and acidic residues" evidence="1">
    <location>
        <begin position="411"/>
        <end position="437"/>
    </location>
</feature>
<feature type="compositionally biased region" description="Basic and acidic residues" evidence="1">
    <location>
        <begin position="352"/>
        <end position="365"/>
    </location>
</feature>
<proteinExistence type="predicted"/>
<evidence type="ECO:0000313" key="2">
    <source>
        <dbReference type="EMBL" id="CAD1477787.1"/>
    </source>
</evidence>
<feature type="compositionally biased region" description="Acidic residues" evidence="1">
    <location>
        <begin position="852"/>
        <end position="867"/>
    </location>
</feature>